<evidence type="ECO:0000259" key="5">
    <source>
        <dbReference type="PROSITE" id="PS50104"/>
    </source>
</evidence>
<proteinExistence type="predicted"/>
<name>A0A9Q0KQZ1_9MAGN</name>
<keyword evidence="7" id="KW-1185">Reference proteome</keyword>
<evidence type="ECO:0000256" key="4">
    <source>
        <dbReference type="ARBA" id="ARBA00047304"/>
    </source>
</evidence>
<comment type="caution">
    <text evidence="6">The sequence shown here is derived from an EMBL/GenBank/DDBJ whole genome shotgun (WGS) entry which is preliminary data.</text>
</comment>
<dbReference type="OrthoDB" id="6078042at2759"/>
<dbReference type="Proteomes" id="UP001141806">
    <property type="component" value="Unassembled WGS sequence"/>
</dbReference>
<keyword evidence="3" id="KW-0520">NAD</keyword>
<dbReference type="InterPro" id="IPR035897">
    <property type="entry name" value="Toll_tir_struct_dom_sf"/>
</dbReference>
<evidence type="ECO:0000256" key="1">
    <source>
        <dbReference type="ARBA" id="ARBA00011982"/>
    </source>
</evidence>
<evidence type="ECO:0000313" key="7">
    <source>
        <dbReference type="Proteomes" id="UP001141806"/>
    </source>
</evidence>
<organism evidence="6 7">
    <name type="scientific">Protea cynaroides</name>
    <dbReference type="NCBI Taxonomy" id="273540"/>
    <lineage>
        <taxon>Eukaryota</taxon>
        <taxon>Viridiplantae</taxon>
        <taxon>Streptophyta</taxon>
        <taxon>Embryophyta</taxon>
        <taxon>Tracheophyta</taxon>
        <taxon>Spermatophyta</taxon>
        <taxon>Magnoliopsida</taxon>
        <taxon>Proteales</taxon>
        <taxon>Proteaceae</taxon>
        <taxon>Protea</taxon>
    </lineage>
</organism>
<dbReference type="Pfam" id="PF01582">
    <property type="entry name" value="TIR"/>
    <property type="match status" value="1"/>
</dbReference>
<evidence type="ECO:0000256" key="3">
    <source>
        <dbReference type="ARBA" id="ARBA00023027"/>
    </source>
</evidence>
<protein>
    <recommendedName>
        <fullName evidence="1">ADP-ribosyl cyclase/cyclic ADP-ribose hydrolase</fullName>
        <ecNumber evidence="1">3.2.2.6</ecNumber>
    </recommendedName>
</protein>
<comment type="catalytic activity">
    <reaction evidence="4">
        <text>NAD(+) + H2O = ADP-D-ribose + nicotinamide + H(+)</text>
        <dbReference type="Rhea" id="RHEA:16301"/>
        <dbReference type="ChEBI" id="CHEBI:15377"/>
        <dbReference type="ChEBI" id="CHEBI:15378"/>
        <dbReference type="ChEBI" id="CHEBI:17154"/>
        <dbReference type="ChEBI" id="CHEBI:57540"/>
        <dbReference type="ChEBI" id="CHEBI:57967"/>
        <dbReference type="EC" id="3.2.2.6"/>
    </reaction>
    <physiologicalReaction direction="left-to-right" evidence="4">
        <dbReference type="Rhea" id="RHEA:16302"/>
    </physiologicalReaction>
</comment>
<sequence>MTTLDWASSSSVSTTFTTGFSSCDVFLSFTEDTRFIFTCFLHLVLKSRGINVFMDSKRLWLGEAIGSALLRAIEGSKIFIPVFSEGYAHSKWCLLELVQIFECHKFKHQTVIPIFFYVTPSDVQNQTGSFAAEFQNHVKNFEPHIVDSWREALRVIGNLEGSIIGPKM</sequence>
<keyword evidence="2" id="KW-0378">Hydrolase</keyword>
<dbReference type="EC" id="3.2.2.6" evidence="1"/>
<dbReference type="PANTHER" id="PTHR32009">
    <property type="entry name" value="TMV RESISTANCE PROTEIN N-LIKE"/>
    <property type="match status" value="1"/>
</dbReference>
<feature type="domain" description="TIR" evidence="5">
    <location>
        <begin position="21"/>
        <end position="168"/>
    </location>
</feature>
<accession>A0A9Q0KQZ1</accession>
<evidence type="ECO:0000256" key="2">
    <source>
        <dbReference type="ARBA" id="ARBA00022801"/>
    </source>
</evidence>
<dbReference type="GO" id="GO:0061809">
    <property type="term" value="F:NAD+ nucleosidase activity, cyclic ADP-ribose generating"/>
    <property type="evidence" value="ECO:0007669"/>
    <property type="project" value="UniProtKB-EC"/>
</dbReference>
<dbReference type="InterPro" id="IPR000157">
    <property type="entry name" value="TIR_dom"/>
</dbReference>
<evidence type="ECO:0000313" key="6">
    <source>
        <dbReference type="EMBL" id="KAJ4975077.1"/>
    </source>
</evidence>
<dbReference type="SMART" id="SM00255">
    <property type="entry name" value="TIR"/>
    <property type="match status" value="1"/>
</dbReference>
<dbReference type="AlphaFoldDB" id="A0A9Q0KQZ1"/>
<dbReference type="PROSITE" id="PS50104">
    <property type="entry name" value="TIR"/>
    <property type="match status" value="1"/>
</dbReference>
<reference evidence="6" key="1">
    <citation type="journal article" date="2023" name="Plant J.">
        <title>The genome of the king protea, Protea cynaroides.</title>
        <authorList>
            <person name="Chang J."/>
            <person name="Duong T.A."/>
            <person name="Schoeman C."/>
            <person name="Ma X."/>
            <person name="Roodt D."/>
            <person name="Barker N."/>
            <person name="Li Z."/>
            <person name="Van de Peer Y."/>
            <person name="Mizrachi E."/>
        </authorList>
    </citation>
    <scope>NUCLEOTIDE SEQUENCE</scope>
    <source>
        <tissue evidence="6">Young leaves</tissue>
    </source>
</reference>
<gene>
    <name evidence="6" type="ORF">NE237_000183</name>
</gene>
<dbReference type="SUPFAM" id="SSF52200">
    <property type="entry name" value="Toll/Interleukin receptor TIR domain"/>
    <property type="match status" value="1"/>
</dbReference>
<dbReference type="GO" id="GO:0007165">
    <property type="term" value="P:signal transduction"/>
    <property type="evidence" value="ECO:0007669"/>
    <property type="project" value="InterPro"/>
</dbReference>
<dbReference type="Gene3D" id="3.40.50.10140">
    <property type="entry name" value="Toll/interleukin-1 receptor homology (TIR) domain"/>
    <property type="match status" value="1"/>
</dbReference>
<dbReference type="PANTHER" id="PTHR32009:SF39">
    <property type="entry name" value="TIR DOMAIN-CONTAINING PROTEIN"/>
    <property type="match status" value="1"/>
</dbReference>
<dbReference type="EMBL" id="JAMYWD010000003">
    <property type="protein sequence ID" value="KAJ4975077.1"/>
    <property type="molecule type" value="Genomic_DNA"/>
</dbReference>